<sequence>MLELKYVEKTFGDARPILHIRDLTIPSGEIVGVLGENGSGKTTLLKAIMGLGEVQHRDILLNGRPVEEQYEQLAYITEEGSYIPKLTPVQYAEFLSAFYPQFDLAYYHKLLKFYELEPDKRIRTFSRGQKSKLEISAGMAKGAKYFLMDEPFLGKDMFTRRDFLKLMIGNLKGDETILIVTHHLDEIETVIDRALIMSRGRVEADLYMDDLREQGKELAAIMAEKAGYRPDRYKSVLE</sequence>
<dbReference type="InterPro" id="IPR003439">
    <property type="entry name" value="ABC_transporter-like_ATP-bd"/>
</dbReference>
<evidence type="ECO:0000256" key="2">
    <source>
        <dbReference type="ARBA" id="ARBA00022840"/>
    </source>
</evidence>
<dbReference type="EMBL" id="BTCL01000003">
    <property type="protein sequence ID" value="GMK44106.1"/>
    <property type="molecule type" value="Genomic_DNA"/>
</dbReference>
<protein>
    <submittedName>
        <fullName evidence="4">ABC transporter ATP-binding protein</fullName>
    </submittedName>
</protein>
<dbReference type="PANTHER" id="PTHR43158:SF10">
    <property type="entry name" value="ABC TRANSPORTER ATP-BINDING PROTEIN YTRB"/>
    <property type="match status" value="1"/>
</dbReference>
<dbReference type="RefSeq" id="WP_317979171.1">
    <property type="nucleotide sequence ID" value="NZ_BTCL01000003.1"/>
</dbReference>
<name>A0ABQ6NG94_9BACL</name>
<dbReference type="InterPro" id="IPR027417">
    <property type="entry name" value="P-loop_NTPase"/>
</dbReference>
<dbReference type="SMART" id="SM00382">
    <property type="entry name" value="AAA"/>
    <property type="match status" value="1"/>
</dbReference>
<comment type="caution">
    <text evidence="4">The sequence shown here is derived from an EMBL/GenBank/DDBJ whole genome shotgun (WGS) entry which is preliminary data.</text>
</comment>
<dbReference type="Gene3D" id="3.40.50.300">
    <property type="entry name" value="P-loop containing nucleotide triphosphate hydrolases"/>
    <property type="match status" value="1"/>
</dbReference>
<dbReference type="Proteomes" id="UP001285921">
    <property type="component" value="Unassembled WGS sequence"/>
</dbReference>
<reference evidence="4 5" key="1">
    <citation type="submission" date="2023-05" db="EMBL/GenBank/DDBJ databases">
        <title>Draft genome of Paenibacillus sp. CCS26.</title>
        <authorList>
            <person name="Akita H."/>
            <person name="Shinto Y."/>
            <person name="Kimura Z."/>
        </authorList>
    </citation>
    <scope>NUCLEOTIDE SEQUENCE [LARGE SCALE GENOMIC DNA]</scope>
    <source>
        <strain evidence="4 5">CCS26</strain>
    </source>
</reference>
<dbReference type="SUPFAM" id="SSF52540">
    <property type="entry name" value="P-loop containing nucleoside triphosphate hydrolases"/>
    <property type="match status" value="1"/>
</dbReference>
<gene>
    <name evidence="4" type="ORF">PghCCS26_12330</name>
</gene>
<dbReference type="GO" id="GO:0005524">
    <property type="term" value="F:ATP binding"/>
    <property type="evidence" value="ECO:0007669"/>
    <property type="project" value="UniProtKB-KW"/>
</dbReference>
<dbReference type="PROSITE" id="PS50893">
    <property type="entry name" value="ABC_TRANSPORTER_2"/>
    <property type="match status" value="1"/>
</dbReference>
<evidence type="ECO:0000256" key="1">
    <source>
        <dbReference type="ARBA" id="ARBA00022741"/>
    </source>
</evidence>
<evidence type="ECO:0000313" key="5">
    <source>
        <dbReference type="Proteomes" id="UP001285921"/>
    </source>
</evidence>
<keyword evidence="5" id="KW-1185">Reference proteome</keyword>
<dbReference type="Pfam" id="PF00005">
    <property type="entry name" value="ABC_tran"/>
    <property type="match status" value="1"/>
</dbReference>
<evidence type="ECO:0000313" key="4">
    <source>
        <dbReference type="EMBL" id="GMK44106.1"/>
    </source>
</evidence>
<dbReference type="InterPro" id="IPR003593">
    <property type="entry name" value="AAA+_ATPase"/>
</dbReference>
<dbReference type="PANTHER" id="PTHR43158">
    <property type="entry name" value="SKFA PEPTIDE EXPORT ATP-BINDING PROTEIN SKFE"/>
    <property type="match status" value="1"/>
</dbReference>
<organism evidence="4 5">
    <name type="scientific">Paenibacillus glycanilyticus</name>
    <dbReference type="NCBI Taxonomy" id="126569"/>
    <lineage>
        <taxon>Bacteria</taxon>
        <taxon>Bacillati</taxon>
        <taxon>Bacillota</taxon>
        <taxon>Bacilli</taxon>
        <taxon>Bacillales</taxon>
        <taxon>Paenibacillaceae</taxon>
        <taxon>Paenibacillus</taxon>
    </lineage>
</organism>
<feature type="domain" description="ABC transporter" evidence="3">
    <location>
        <begin position="2"/>
        <end position="224"/>
    </location>
</feature>
<keyword evidence="1" id="KW-0547">Nucleotide-binding</keyword>
<accession>A0ABQ6NG94</accession>
<keyword evidence="2 4" id="KW-0067">ATP-binding</keyword>
<proteinExistence type="predicted"/>
<evidence type="ECO:0000259" key="3">
    <source>
        <dbReference type="PROSITE" id="PS50893"/>
    </source>
</evidence>